<dbReference type="InterPro" id="IPR012910">
    <property type="entry name" value="Plug_dom"/>
</dbReference>
<evidence type="ECO:0000256" key="6">
    <source>
        <dbReference type="ARBA" id="ARBA00023077"/>
    </source>
</evidence>
<reference evidence="15" key="2">
    <citation type="submission" date="2023-01" db="EMBL/GenBank/DDBJ databases">
        <authorList>
            <person name="Sun Q."/>
            <person name="Evtushenko L."/>
        </authorList>
    </citation>
    <scope>NUCLEOTIDE SEQUENCE</scope>
    <source>
        <strain evidence="15">VKM B-2789</strain>
    </source>
</reference>
<gene>
    <name evidence="15" type="primary">bfrE</name>
    <name evidence="15" type="ORF">GCM10017653_27180</name>
</gene>
<dbReference type="PROSITE" id="PS52016">
    <property type="entry name" value="TONB_DEPENDENT_REC_3"/>
    <property type="match status" value="1"/>
</dbReference>
<dbReference type="NCBIfam" id="TIGR01783">
    <property type="entry name" value="TonB-siderophor"/>
    <property type="match status" value="1"/>
</dbReference>
<evidence type="ECO:0000256" key="9">
    <source>
        <dbReference type="ARBA" id="ARBA00023237"/>
    </source>
</evidence>
<keyword evidence="4 10" id="KW-1134">Transmembrane beta strand</keyword>
<evidence type="ECO:0000256" key="2">
    <source>
        <dbReference type="ARBA" id="ARBA00009810"/>
    </source>
</evidence>
<dbReference type="AlphaFoldDB" id="A0A9W6JY33"/>
<dbReference type="Pfam" id="PF07715">
    <property type="entry name" value="Plug"/>
    <property type="match status" value="1"/>
</dbReference>
<reference evidence="15" key="1">
    <citation type="journal article" date="2014" name="Int. J. Syst. Evol. Microbiol.">
        <title>Complete genome sequence of Corynebacterium casei LMG S-19264T (=DSM 44701T), isolated from a smear-ripened cheese.</title>
        <authorList>
            <consortium name="US DOE Joint Genome Institute (JGI-PGF)"/>
            <person name="Walter F."/>
            <person name="Albersmeier A."/>
            <person name="Kalinowski J."/>
            <person name="Ruckert C."/>
        </authorList>
    </citation>
    <scope>NUCLEOTIDE SEQUENCE</scope>
    <source>
        <strain evidence="15">VKM B-2789</strain>
    </source>
</reference>
<comment type="similarity">
    <text evidence="2 10 11">Belongs to the TonB-dependent receptor family.</text>
</comment>
<evidence type="ECO:0000256" key="1">
    <source>
        <dbReference type="ARBA" id="ARBA00004571"/>
    </source>
</evidence>
<dbReference type="InterPro" id="IPR037066">
    <property type="entry name" value="Plug_dom_sf"/>
</dbReference>
<keyword evidence="9 10" id="KW-0998">Cell outer membrane</keyword>
<proteinExistence type="inferred from homology"/>
<evidence type="ECO:0000259" key="14">
    <source>
        <dbReference type="Pfam" id="PF07715"/>
    </source>
</evidence>
<keyword evidence="3 10" id="KW-0813">Transport</keyword>
<keyword evidence="5 10" id="KW-0812">Transmembrane</keyword>
<dbReference type="PANTHER" id="PTHR32552">
    <property type="entry name" value="FERRICHROME IRON RECEPTOR-RELATED"/>
    <property type="match status" value="1"/>
</dbReference>
<dbReference type="PANTHER" id="PTHR32552:SF83">
    <property type="entry name" value="BLR3904 PROTEIN"/>
    <property type="match status" value="1"/>
</dbReference>
<evidence type="ECO:0000256" key="5">
    <source>
        <dbReference type="ARBA" id="ARBA00022692"/>
    </source>
</evidence>
<dbReference type="GO" id="GO:0038023">
    <property type="term" value="F:signaling receptor activity"/>
    <property type="evidence" value="ECO:0007669"/>
    <property type="project" value="InterPro"/>
</dbReference>
<dbReference type="GO" id="GO:0015891">
    <property type="term" value="P:siderophore transport"/>
    <property type="evidence" value="ECO:0007669"/>
    <property type="project" value="InterPro"/>
</dbReference>
<dbReference type="Gene3D" id="2.170.130.10">
    <property type="entry name" value="TonB-dependent receptor, plug domain"/>
    <property type="match status" value="1"/>
</dbReference>
<keyword evidence="16" id="KW-1185">Reference proteome</keyword>
<evidence type="ECO:0000256" key="8">
    <source>
        <dbReference type="ARBA" id="ARBA00023170"/>
    </source>
</evidence>
<comment type="subcellular location">
    <subcellularLocation>
        <location evidence="1 10">Cell outer membrane</location>
        <topology evidence="1 10">Multi-pass membrane protein</topology>
    </subcellularLocation>
</comment>
<dbReference type="GO" id="GO:0015344">
    <property type="term" value="F:siderophore uptake transmembrane transporter activity"/>
    <property type="evidence" value="ECO:0007669"/>
    <property type="project" value="TreeGrafter"/>
</dbReference>
<dbReference type="Pfam" id="PF00593">
    <property type="entry name" value="TonB_dep_Rec_b-barrel"/>
    <property type="match status" value="1"/>
</dbReference>
<dbReference type="InterPro" id="IPR000531">
    <property type="entry name" value="Beta-barrel_TonB"/>
</dbReference>
<evidence type="ECO:0000256" key="3">
    <source>
        <dbReference type="ARBA" id="ARBA00022448"/>
    </source>
</evidence>
<evidence type="ECO:0000256" key="11">
    <source>
        <dbReference type="RuleBase" id="RU003357"/>
    </source>
</evidence>
<evidence type="ECO:0000256" key="10">
    <source>
        <dbReference type="PROSITE-ProRule" id="PRU01360"/>
    </source>
</evidence>
<dbReference type="EMBL" id="BSFM01000014">
    <property type="protein sequence ID" value="GLK84648.1"/>
    <property type="molecule type" value="Genomic_DNA"/>
</dbReference>
<feature type="domain" description="TonB-dependent receptor plug" evidence="14">
    <location>
        <begin position="46"/>
        <end position="146"/>
    </location>
</feature>
<feature type="domain" description="TonB-dependent receptor-like beta-barrel" evidence="13">
    <location>
        <begin position="220"/>
        <end position="695"/>
    </location>
</feature>
<keyword evidence="7 10" id="KW-0472">Membrane</keyword>
<dbReference type="GO" id="GO:0009279">
    <property type="term" value="C:cell outer membrane"/>
    <property type="evidence" value="ECO:0007669"/>
    <property type="project" value="UniProtKB-SubCell"/>
</dbReference>
<dbReference type="Proteomes" id="UP001143330">
    <property type="component" value="Unassembled WGS sequence"/>
</dbReference>
<protein>
    <submittedName>
        <fullName evidence="15">Ligand-gated channel</fullName>
    </submittedName>
</protein>
<evidence type="ECO:0000256" key="7">
    <source>
        <dbReference type="ARBA" id="ARBA00023136"/>
    </source>
</evidence>
<dbReference type="InterPro" id="IPR010105">
    <property type="entry name" value="TonB_sidphr_rcpt"/>
</dbReference>
<evidence type="ECO:0000313" key="15">
    <source>
        <dbReference type="EMBL" id="GLK84648.1"/>
    </source>
</evidence>
<feature type="region of interest" description="Disordered" evidence="12">
    <location>
        <begin position="1"/>
        <end position="21"/>
    </location>
</feature>
<dbReference type="Gene3D" id="2.40.170.20">
    <property type="entry name" value="TonB-dependent receptor, beta-barrel domain"/>
    <property type="match status" value="1"/>
</dbReference>
<dbReference type="InterPro" id="IPR039426">
    <property type="entry name" value="TonB-dep_rcpt-like"/>
</dbReference>
<dbReference type="CDD" id="cd01347">
    <property type="entry name" value="ligand_gated_channel"/>
    <property type="match status" value="1"/>
</dbReference>
<organism evidence="15 16">
    <name type="scientific">Ancylobacter defluvii</name>
    <dbReference type="NCBI Taxonomy" id="1282440"/>
    <lineage>
        <taxon>Bacteria</taxon>
        <taxon>Pseudomonadati</taxon>
        <taxon>Pseudomonadota</taxon>
        <taxon>Alphaproteobacteria</taxon>
        <taxon>Hyphomicrobiales</taxon>
        <taxon>Xanthobacteraceae</taxon>
        <taxon>Ancylobacter</taxon>
    </lineage>
</organism>
<evidence type="ECO:0000313" key="16">
    <source>
        <dbReference type="Proteomes" id="UP001143330"/>
    </source>
</evidence>
<evidence type="ECO:0000256" key="12">
    <source>
        <dbReference type="SAM" id="MobiDB-lite"/>
    </source>
</evidence>
<name>A0A9W6JY33_9HYPH</name>
<comment type="caution">
    <text evidence="15">The sequence shown here is derived from an EMBL/GenBank/DDBJ whole genome shotgun (WGS) entry which is preliminary data.</text>
</comment>
<evidence type="ECO:0000259" key="13">
    <source>
        <dbReference type="Pfam" id="PF00593"/>
    </source>
</evidence>
<keyword evidence="8" id="KW-0675">Receptor</keyword>
<keyword evidence="6 11" id="KW-0798">TonB box</keyword>
<dbReference type="SUPFAM" id="SSF56935">
    <property type="entry name" value="Porins"/>
    <property type="match status" value="1"/>
</dbReference>
<accession>A0A9W6JY33</accession>
<evidence type="ECO:0000256" key="4">
    <source>
        <dbReference type="ARBA" id="ARBA00022452"/>
    </source>
</evidence>
<dbReference type="InterPro" id="IPR036942">
    <property type="entry name" value="Beta-barrel_TonB_sf"/>
</dbReference>
<sequence>MDAQAQQAASTPSSTEELPTVTVAGDNAPANALEATTGISRIPGTIQDTPQTITVISQETMQQQGVTTLEQALRNVPGVTASSGEGNGGMNGDQFRIRGFQANGDIYVDGLRDFGSYTRDSFAFESVEVFKGSSSENFGMGTTGGAINITQKEAHLGDKYDFEGQIGNGPLYRVVGDVNKQIDDTTAVRFVGMYTEQDLVDRDYMYKDRYGFLGAVGFGLGTDQTLHLNIFYQDGDGQTDMGVPFATRSTGVSLPVTEYPGVSRSNYYGKETDKDNYDVTMFTAKYRNEVNEWLTITNDSRLAYYNRYYTQSAASCAAITCGNFVVNGNPNVPYTLGGPAGFDQETYGGQNITTAIADFNIGGFRNQFVAGVDLFFQNDARSYFTNVPSTKTVGTVADPSFYNSNSFYVYDSGLNLRRSQATNSAIFASDRFWFVDTVSLLAAGRFDNYNINYETSSTGGKRPAPNVPGWTDYDSHSSFFSPSLSLIWEPTKEQTYYVSWGKSYTPPGGNVAVTPNPLSATSALEPESNETAEIGAKFSLLDGKLGLTGALFRTIKGNAYYFNDATQLFDQTGDKQRVQGVELGATGNLTDAWTVQAAYTYLDSEITYSPTASNIGNEVNYAPRNSASIWTTYDVAKHWFTQIPGELLVGGGISYTDGYYTNTANTSWVPETFSLDALVSYKQGNYRFAVNGYNLTDELNYVAGFNNRAVVGTGRAVVFTVGATF</sequence>